<dbReference type="Proteomes" id="UP001223886">
    <property type="component" value="Unassembled WGS sequence"/>
</dbReference>
<proteinExistence type="predicted"/>
<sequence length="49" mass="5775">MLEYLYSQNSMIPRIITQNDKKTKLKASLDLFSIFVNREYVGDKVFTTN</sequence>
<keyword evidence="2" id="KW-1185">Reference proteome</keyword>
<gene>
    <name evidence="1" type="ORF">J2S24_001118</name>
</gene>
<organism evidence="1 2">
    <name type="scientific">Thermoanaerobacter pentosaceus</name>
    <dbReference type="NCBI Taxonomy" id="694059"/>
    <lineage>
        <taxon>Bacteria</taxon>
        <taxon>Bacillati</taxon>
        <taxon>Bacillota</taxon>
        <taxon>Clostridia</taxon>
        <taxon>Thermoanaerobacterales</taxon>
        <taxon>Thermoanaerobacteraceae</taxon>
        <taxon>Thermoanaerobacter</taxon>
    </lineage>
</organism>
<evidence type="ECO:0000313" key="2">
    <source>
        <dbReference type="Proteomes" id="UP001223886"/>
    </source>
</evidence>
<dbReference type="RefSeq" id="WP_307681065.1">
    <property type="nucleotide sequence ID" value="NZ_JAURUP010000009.1"/>
</dbReference>
<reference evidence="1 2" key="1">
    <citation type="submission" date="2023-07" db="EMBL/GenBank/DDBJ databases">
        <title>Genomic Encyclopedia of Type Strains, Phase IV (KMG-IV): sequencing the most valuable type-strain genomes for metagenomic binning, comparative biology and taxonomic classification.</title>
        <authorList>
            <person name="Goeker M."/>
        </authorList>
    </citation>
    <scope>NUCLEOTIDE SEQUENCE [LARGE SCALE GENOMIC DNA]</scope>
    <source>
        <strain evidence="1 2">DSM 25963</strain>
    </source>
</reference>
<dbReference type="EMBL" id="JAURUP010000009">
    <property type="protein sequence ID" value="MDP9750647.1"/>
    <property type="molecule type" value="Genomic_DNA"/>
</dbReference>
<evidence type="ECO:0000313" key="1">
    <source>
        <dbReference type="EMBL" id="MDP9750647.1"/>
    </source>
</evidence>
<comment type="caution">
    <text evidence="1">The sequence shown here is derived from an EMBL/GenBank/DDBJ whole genome shotgun (WGS) entry which is preliminary data.</text>
</comment>
<protein>
    <submittedName>
        <fullName evidence="1">Uncharacterized protein</fullName>
    </submittedName>
</protein>
<accession>A0ABT9M3G1</accession>
<name>A0ABT9M3G1_9THEO</name>